<evidence type="ECO:0000313" key="8">
    <source>
        <dbReference type="EMBL" id="NNJ24020.1"/>
    </source>
</evidence>
<dbReference type="InterPro" id="IPR006027">
    <property type="entry name" value="NusB_RsmB_TIM44"/>
</dbReference>
<dbReference type="InterPro" id="IPR035926">
    <property type="entry name" value="NusB-like_sf"/>
</dbReference>
<proteinExistence type="inferred from homology"/>
<sequence>MFTLSHGDCSAVFRDGFRFMSRRSHQDSSAARGDGRAAREIALQLLYEADLNPALDRQHAKSALEERTEDVELRRRAWRLYTRVMEVRDDLDAKLSGVARNWSLKRMAATDRNALRLGLFELLHTDLPPKIVLNEAIELARTFGDKNSPQFVNGLLDRLLPETKRPDRSSEDAAPVS</sequence>
<evidence type="ECO:0000256" key="1">
    <source>
        <dbReference type="ARBA" id="ARBA00005952"/>
    </source>
</evidence>
<dbReference type="RefSeq" id="WP_206678503.1">
    <property type="nucleotide sequence ID" value="NZ_WTPX01000001.1"/>
</dbReference>
<keyword evidence="2 6" id="KW-0889">Transcription antitermination</keyword>
<evidence type="ECO:0000256" key="5">
    <source>
        <dbReference type="ARBA" id="ARBA00023163"/>
    </source>
</evidence>
<dbReference type="Pfam" id="PF01029">
    <property type="entry name" value="NusB"/>
    <property type="match status" value="1"/>
</dbReference>
<evidence type="ECO:0000259" key="7">
    <source>
        <dbReference type="Pfam" id="PF01029"/>
    </source>
</evidence>
<evidence type="ECO:0000256" key="6">
    <source>
        <dbReference type="HAMAP-Rule" id="MF_00073"/>
    </source>
</evidence>
<dbReference type="NCBIfam" id="TIGR01951">
    <property type="entry name" value="nusB"/>
    <property type="match status" value="1"/>
</dbReference>
<name>A0ABX1V8X5_9PLAN</name>
<protein>
    <recommendedName>
        <fullName evidence="6">Transcription antitermination protein NusB</fullName>
    </recommendedName>
    <alternativeName>
        <fullName evidence="6">Antitermination factor NusB</fullName>
    </alternativeName>
</protein>
<accession>A0ABX1V8X5</accession>
<keyword evidence="5 6" id="KW-0804">Transcription</keyword>
<keyword evidence="3 6" id="KW-0694">RNA-binding</keyword>
<evidence type="ECO:0000256" key="3">
    <source>
        <dbReference type="ARBA" id="ARBA00022884"/>
    </source>
</evidence>
<evidence type="ECO:0000256" key="4">
    <source>
        <dbReference type="ARBA" id="ARBA00023015"/>
    </source>
</evidence>
<dbReference type="SUPFAM" id="SSF48013">
    <property type="entry name" value="NusB-like"/>
    <property type="match status" value="1"/>
</dbReference>
<dbReference type="Proteomes" id="UP000609651">
    <property type="component" value="Unassembled WGS sequence"/>
</dbReference>
<dbReference type="HAMAP" id="MF_00073">
    <property type="entry name" value="NusB"/>
    <property type="match status" value="1"/>
</dbReference>
<feature type="domain" description="NusB/RsmB/TIM44" evidence="7">
    <location>
        <begin position="37"/>
        <end position="159"/>
    </location>
</feature>
<evidence type="ECO:0000256" key="2">
    <source>
        <dbReference type="ARBA" id="ARBA00022814"/>
    </source>
</evidence>
<reference evidence="8 9" key="1">
    <citation type="journal article" date="2020" name="Syst. Appl. Microbiol.">
        <title>Alienimonas chondri sp. nov., a novel planctomycete isolated from the biofilm of the red alga Chondrus crispus.</title>
        <authorList>
            <person name="Vitorino I."/>
            <person name="Albuquerque L."/>
            <person name="Wiegand S."/>
            <person name="Kallscheuer N."/>
            <person name="da Costa M.S."/>
            <person name="Lobo-da-Cunha A."/>
            <person name="Jogler C."/>
            <person name="Lage O.M."/>
        </authorList>
    </citation>
    <scope>NUCLEOTIDE SEQUENCE [LARGE SCALE GENOMIC DNA]</scope>
    <source>
        <strain evidence="8 9">LzC2</strain>
    </source>
</reference>
<gene>
    <name evidence="6" type="primary">nusB</name>
    <name evidence="8" type="ORF">LzC2_00670</name>
</gene>
<dbReference type="InterPro" id="IPR011605">
    <property type="entry name" value="NusB_fam"/>
</dbReference>
<comment type="function">
    <text evidence="6">Involved in transcription antitermination. Required for transcription of ribosomal RNA (rRNA) genes. Binds specifically to the boxA antiterminator sequence of the ribosomal RNA (rrn) operons.</text>
</comment>
<dbReference type="PANTHER" id="PTHR11078:SF3">
    <property type="entry name" value="ANTITERMINATION NUSB DOMAIN-CONTAINING PROTEIN"/>
    <property type="match status" value="1"/>
</dbReference>
<dbReference type="Gene3D" id="1.10.940.10">
    <property type="entry name" value="NusB-like"/>
    <property type="match status" value="1"/>
</dbReference>
<keyword evidence="9" id="KW-1185">Reference proteome</keyword>
<comment type="caution">
    <text evidence="8">The sequence shown here is derived from an EMBL/GenBank/DDBJ whole genome shotgun (WGS) entry which is preliminary data.</text>
</comment>
<dbReference type="EMBL" id="WTPX01000001">
    <property type="protein sequence ID" value="NNJ24020.1"/>
    <property type="molecule type" value="Genomic_DNA"/>
</dbReference>
<dbReference type="PANTHER" id="PTHR11078">
    <property type="entry name" value="N UTILIZATION SUBSTANCE PROTEIN B-RELATED"/>
    <property type="match status" value="1"/>
</dbReference>
<comment type="similarity">
    <text evidence="1 6">Belongs to the NusB family.</text>
</comment>
<organism evidence="8 9">
    <name type="scientific">Alienimonas chondri</name>
    <dbReference type="NCBI Taxonomy" id="2681879"/>
    <lineage>
        <taxon>Bacteria</taxon>
        <taxon>Pseudomonadati</taxon>
        <taxon>Planctomycetota</taxon>
        <taxon>Planctomycetia</taxon>
        <taxon>Planctomycetales</taxon>
        <taxon>Planctomycetaceae</taxon>
        <taxon>Alienimonas</taxon>
    </lineage>
</organism>
<keyword evidence="4 6" id="KW-0805">Transcription regulation</keyword>
<evidence type="ECO:0000313" key="9">
    <source>
        <dbReference type="Proteomes" id="UP000609651"/>
    </source>
</evidence>